<keyword evidence="3" id="KW-1185">Reference proteome</keyword>
<accession>A0A1W5ZX60</accession>
<evidence type="ECO:0000313" key="3">
    <source>
        <dbReference type="Proteomes" id="UP000192527"/>
    </source>
</evidence>
<evidence type="ECO:0000313" key="2">
    <source>
        <dbReference type="EMBL" id="ARI77895.1"/>
    </source>
</evidence>
<feature type="transmembrane region" description="Helical" evidence="1">
    <location>
        <begin position="7"/>
        <end position="27"/>
    </location>
</feature>
<keyword evidence="1" id="KW-0812">Transmembrane</keyword>
<dbReference type="KEGG" id="hmn:HM131_14025"/>
<dbReference type="STRING" id="402384.HM131_14025"/>
<dbReference type="AlphaFoldDB" id="A0A1W5ZX60"/>
<evidence type="ECO:0000256" key="1">
    <source>
        <dbReference type="SAM" id="Phobius"/>
    </source>
</evidence>
<proteinExistence type="predicted"/>
<keyword evidence="1" id="KW-0472">Membrane</keyword>
<protein>
    <submittedName>
        <fullName evidence="2">Uncharacterized protein</fullName>
    </submittedName>
</protein>
<sequence>MKTAVHVLNLLFLIFLLFLGFLAYLGMNFAPYPGSHTGENIGLIMIYVFWAVGYYLQVKQKTLVRFITFFVLEFIFLCLWFFYAIAYIDSLFEA</sequence>
<feature type="transmembrane region" description="Helical" evidence="1">
    <location>
        <begin position="39"/>
        <end position="56"/>
    </location>
</feature>
<gene>
    <name evidence="2" type="ORF">HM131_14025</name>
</gene>
<dbReference type="RefSeq" id="WP_085030356.1">
    <property type="nucleotide sequence ID" value="NZ_CP020772.1"/>
</dbReference>
<dbReference type="Proteomes" id="UP000192527">
    <property type="component" value="Chromosome"/>
</dbReference>
<reference evidence="2 3" key="1">
    <citation type="submission" date="2017-04" db="EMBL/GenBank/DDBJ databases">
        <title>The whole genome sequencing and assembly of Halobacillus mangrovi strain.</title>
        <authorList>
            <person name="Lee S.-J."/>
            <person name="Park M.-K."/>
            <person name="Kim J.-Y."/>
            <person name="Lee Y.-J."/>
            <person name="Yi H."/>
            <person name="Bahn Y.-S."/>
            <person name="Kim J.F."/>
            <person name="Lee D.-W."/>
        </authorList>
    </citation>
    <scope>NUCLEOTIDE SEQUENCE [LARGE SCALE GENOMIC DNA]</scope>
    <source>
        <strain evidence="2 3">KTB 131</strain>
    </source>
</reference>
<dbReference type="EMBL" id="CP020772">
    <property type="protein sequence ID" value="ARI77895.1"/>
    <property type="molecule type" value="Genomic_DNA"/>
</dbReference>
<dbReference type="OrthoDB" id="2972742at2"/>
<name>A0A1W5ZX60_9BACI</name>
<keyword evidence="1" id="KW-1133">Transmembrane helix</keyword>
<organism evidence="2 3">
    <name type="scientific">Halobacillus mangrovi</name>
    <dbReference type="NCBI Taxonomy" id="402384"/>
    <lineage>
        <taxon>Bacteria</taxon>
        <taxon>Bacillati</taxon>
        <taxon>Bacillota</taxon>
        <taxon>Bacilli</taxon>
        <taxon>Bacillales</taxon>
        <taxon>Bacillaceae</taxon>
        <taxon>Halobacillus</taxon>
    </lineage>
</organism>
<feature type="transmembrane region" description="Helical" evidence="1">
    <location>
        <begin position="63"/>
        <end position="88"/>
    </location>
</feature>